<dbReference type="PRINTS" id="PR00625">
    <property type="entry name" value="JDOMAIN"/>
</dbReference>
<dbReference type="InterPro" id="IPR036869">
    <property type="entry name" value="J_dom_sf"/>
</dbReference>
<dbReference type="CDD" id="cd06257">
    <property type="entry name" value="DnaJ"/>
    <property type="match status" value="1"/>
</dbReference>
<dbReference type="GO" id="GO:0044183">
    <property type="term" value="F:protein folding chaperone"/>
    <property type="evidence" value="ECO:0007669"/>
    <property type="project" value="TreeGrafter"/>
</dbReference>
<dbReference type="PANTHER" id="PTHR43948:SF10">
    <property type="entry name" value="MRJ, ISOFORM E"/>
    <property type="match status" value="1"/>
</dbReference>
<proteinExistence type="predicted"/>
<dbReference type="PROSITE" id="PS50076">
    <property type="entry name" value="DNAJ_2"/>
    <property type="match status" value="1"/>
</dbReference>
<dbReference type="PANTHER" id="PTHR43948">
    <property type="entry name" value="DNAJ HOMOLOG SUBFAMILY B"/>
    <property type="match status" value="1"/>
</dbReference>
<dbReference type="SUPFAM" id="SSF46565">
    <property type="entry name" value="Chaperone J-domain"/>
    <property type="match status" value="1"/>
</dbReference>
<accession>A0A8H4JD09</accession>
<dbReference type="GO" id="GO:0051082">
    <property type="term" value="F:unfolded protein binding"/>
    <property type="evidence" value="ECO:0007669"/>
    <property type="project" value="TreeGrafter"/>
</dbReference>
<sequence length="242" mass="28524">MDFIDCYEILQLPYTANKDAIKTAYRQLAKTTHPDKNPEDAQATLNFQKLNDAYATLSDTKKRRIYDLEYERQTRSYLPPFLTEVRTNKSTNENTAPSPWFSDTFFEGPFPNDPEPILIDIREVEKFIRQFKSCVSNTEKEVRLQKPRVQEKEEAIRVLEEEIFTAGFEMIEKYECGAGPSNLERTREYPQIEAQMSRKVEVEAELKEEEEKLASLERQLLEFSSRLSYWEKKRRDALGRKP</sequence>
<dbReference type="EMBL" id="JAADJF010000393">
    <property type="protein sequence ID" value="KAF4418931.1"/>
    <property type="molecule type" value="Genomic_DNA"/>
</dbReference>
<evidence type="ECO:0000313" key="4">
    <source>
        <dbReference type="Proteomes" id="UP000536711"/>
    </source>
</evidence>
<dbReference type="GO" id="GO:0005634">
    <property type="term" value="C:nucleus"/>
    <property type="evidence" value="ECO:0007669"/>
    <property type="project" value="TreeGrafter"/>
</dbReference>
<dbReference type="Pfam" id="PF00226">
    <property type="entry name" value="DnaJ"/>
    <property type="match status" value="1"/>
</dbReference>
<dbReference type="OrthoDB" id="10250354at2759"/>
<feature type="coiled-coil region" evidence="1">
    <location>
        <begin position="192"/>
        <end position="226"/>
    </location>
</feature>
<reference evidence="3 4" key="1">
    <citation type="submission" date="2020-01" db="EMBL/GenBank/DDBJ databases">
        <title>Identification and distribution of gene clusters putatively required for synthesis of sphingolipid metabolism inhibitors in phylogenetically diverse species of the filamentous fungus Fusarium.</title>
        <authorList>
            <person name="Kim H.-S."/>
            <person name="Busman M."/>
            <person name="Brown D.W."/>
            <person name="Divon H."/>
            <person name="Uhlig S."/>
            <person name="Proctor R.H."/>
        </authorList>
    </citation>
    <scope>NUCLEOTIDE SEQUENCE [LARGE SCALE GENOMIC DNA]</scope>
    <source>
        <strain evidence="3 4">NRRL 13308</strain>
    </source>
</reference>
<dbReference type="InterPro" id="IPR001623">
    <property type="entry name" value="DnaJ_domain"/>
</dbReference>
<evidence type="ECO:0000259" key="2">
    <source>
        <dbReference type="PROSITE" id="PS50076"/>
    </source>
</evidence>
<gene>
    <name evidence="3" type="ORF">FACUT_11652</name>
</gene>
<dbReference type="InterPro" id="IPR018253">
    <property type="entry name" value="DnaJ_domain_CS"/>
</dbReference>
<name>A0A8H4JD09_9HYPO</name>
<dbReference type="PROSITE" id="PS00636">
    <property type="entry name" value="DNAJ_1"/>
    <property type="match status" value="1"/>
</dbReference>
<feature type="domain" description="J" evidence="2">
    <location>
        <begin position="5"/>
        <end position="70"/>
    </location>
</feature>
<dbReference type="SMART" id="SM00271">
    <property type="entry name" value="DnaJ"/>
    <property type="match status" value="1"/>
</dbReference>
<organism evidence="3 4">
    <name type="scientific">Fusarium acutatum</name>
    <dbReference type="NCBI Taxonomy" id="78861"/>
    <lineage>
        <taxon>Eukaryota</taxon>
        <taxon>Fungi</taxon>
        <taxon>Dikarya</taxon>
        <taxon>Ascomycota</taxon>
        <taxon>Pezizomycotina</taxon>
        <taxon>Sordariomycetes</taxon>
        <taxon>Hypocreomycetidae</taxon>
        <taxon>Hypocreales</taxon>
        <taxon>Nectriaceae</taxon>
        <taxon>Fusarium</taxon>
        <taxon>Fusarium fujikuroi species complex</taxon>
    </lineage>
</organism>
<keyword evidence="4" id="KW-1185">Reference proteome</keyword>
<dbReference type="GO" id="GO:0005737">
    <property type="term" value="C:cytoplasm"/>
    <property type="evidence" value="ECO:0007669"/>
    <property type="project" value="TreeGrafter"/>
</dbReference>
<keyword evidence="1" id="KW-0175">Coiled coil</keyword>
<evidence type="ECO:0000313" key="3">
    <source>
        <dbReference type="EMBL" id="KAF4418931.1"/>
    </source>
</evidence>
<dbReference type="GO" id="GO:0051087">
    <property type="term" value="F:protein-folding chaperone binding"/>
    <property type="evidence" value="ECO:0007669"/>
    <property type="project" value="TreeGrafter"/>
</dbReference>
<comment type="caution">
    <text evidence="3">The sequence shown here is derived from an EMBL/GenBank/DDBJ whole genome shotgun (WGS) entry which is preliminary data.</text>
</comment>
<dbReference type="Proteomes" id="UP000536711">
    <property type="component" value="Unassembled WGS sequence"/>
</dbReference>
<dbReference type="Gene3D" id="1.10.287.110">
    <property type="entry name" value="DnaJ domain"/>
    <property type="match status" value="1"/>
</dbReference>
<protein>
    <submittedName>
        <fullName evidence="3">Molecular chaperone</fullName>
    </submittedName>
</protein>
<evidence type="ECO:0000256" key="1">
    <source>
        <dbReference type="SAM" id="Coils"/>
    </source>
</evidence>
<dbReference type="AlphaFoldDB" id="A0A8H4JD09"/>